<accession>A0A2P2PK35</accession>
<organism evidence="2">
    <name type="scientific">Rhizophora mucronata</name>
    <name type="common">Asiatic mangrove</name>
    <dbReference type="NCBI Taxonomy" id="61149"/>
    <lineage>
        <taxon>Eukaryota</taxon>
        <taxon>Viridiplantae</taxon>
        <taxon>Streptophyta</taxon>
        <taxon>Embryophyta</taxon>
        <taxon>Tracheophyta</taxon>
        <taxon>Spermatophyta</taxon>
        <taxon>Magnoliopsida</taxon>
        <taxon>eudicotyledons</taxon>
        <taxon>Gunneridae</taxon>
        <taxon>Pentapetalae</taxon>
        <taxon>rosids</taxon>
        <taxon>fabids</taxon>
        <taxon>Malpighiales</taxon>
        <taxon>Rhizophoraceae</taxon>
        <taxon>Rhizophora</taxon>
    </lineage>
</organism>
<sequence>MSGPLSSALTSLVPGNSTTPVNSTTHHSLWCFRAKGSLDTPEN</sequence>
<evidence type="ECO:0000313" key="2">
    <source>
        <dbReference type="EMBL" id="MBX55100.1"/>
    </source>
</evidence>
<dbReference type="AlphaFoldDB" id="A0A2P2PK35"/>
<dbReference type="EMBL" id="GGEC01074616">
    <property type="protein sequence ID" value="MBX55100.1"/>
    <property type="molecule type" value="Transcribed_RNA"/>
</dbReference>
<evidence type="ECO:0000256" key="1">
    <source>
        <dbReference type="SAM" id="MobiDB-lite"/>
    </source>
</evidence>
<reference evidence="2" key="1">
    <citation type="submission" date="2018-02" db="EMBL/GenBank/DDBJ databases">
        <title>Rhizophora mucronata_Transcriptome.</title>
        <authorList>
            <person name="Meera S.P."/>
            <person name="Sreeshan A."/>
            <person name="Augustine A."/>
        </authorList>
    </citation>
    <scope>NUCLEOTIDE SEQUENCE</scope>
    <source>
        <tissue evidence="2">Leaf</tissue>
    </source>
</reference>
<feature type="region of interest" description="Disordered" evidence="1">
    <location>
        <begin position="1"/>
        <end position="25"/>
    </location>
</feature>
<proteinExistence type="predicted"/>
<name>A0A2P2PK35_RHIMU</name>
<protein>
    <submittedName>
        <fullName evidence="2">Uncharacterized protein</fullName>
    </submittedName>
</protein>